<feature type="transmembrane region" description="Helical" evidence="1">
    <location>
        <begin position="44"/>
        <end position="65"/>
    </location>
</feature>
<dbReference type="Proteomes" id="UP000218327">
    <property type="component" value="Unassembled WGS sequence"/>
</dbReference>
<sequence length="308" mass="33814">MNFDDDILLGDGLDEDEAAYQIERGFSSAVAGSSSDRINLKTGLVVSVFLHIAIASVFFSLAIGASQLSTDSSVASIQIRMVPSNPLIPVIDDELVLEDKAEPIVEPEVLKADSTVIEPEQSVAESTELLEPMVTEPNAPIRPLVEQIQIPTVLAVQQSLDAINSERASKFYSYECNAIERKEGIRECEPESKNNFSVLERNSTYELYNSRRERSRSQATVTTFAKESGGVADRLSQSGLPAGLADYLLEEIEIGIGVNSNNGNRAVEHINTMVDRSDAAVQARRIFDPWVQQQVKSLSDRKVILNKN</sequence>
<evidence type="ECO:0000313" key="3">
    <source>
        <dbReference type="Proteomes" id="UP000218327"/>
    </source>
</evidence>
<name>A0A2A5AUI5_9GAMM</name>
<accession>A0A2A5AUI5</accession>
<keyword evidence="1" id="KW-1133">Transmembrane helix</keyword>
<dbReference type="AlphaFoldDB" id="A0A2A5AUI5"/>
<keyword evidence="1" id="KW-0472">Membrane</keyword>
<organism evidence="2 3">
    <name type="scientific">SAR86 cluster bacterium</name>
    <dbReference type="NCBI Taxonomy" id="2030880"/>
    <lineage>
        <taxon>Bacteria</taxon>
        <taxon>Pseudomonadati</taxon>
        <taxon>Pseudomonadota</taxon>
        <taxon>Gammaproteobacteria</taxon>
        <taxon>SAR86 cluster</taxon>
    </lineage>
</organism>
<gene>
    <name evidence="2" type="ORF">COA96_13060</name>
</gene>
<keyword evidence="1" id="KW-0812">Transmembrane</keyword>
<reference evidence="3" key="1">
    <citation type="submission" date="2017-08" db="EMBL/GenBank/DDBJ databases">
        <title>A dynamic microbial community with high functional redundancy inhabits the cold, oxic subseafloor aquifer.</title>
        <authorList>
            <person name="Tully B.J."/>
            <person name="Wheat C.G."/>
            <person name="Glazer B.T."/>
            <person name="Huber J.A."/>
        </authorList>
    </citation>
    <scope>NUCLEOTIDE SEQUENCE [LARGE SCALE GENOMIC DNA]</scope>
</reference>
<dbReference type="EMBL" id="NVVJ01000047">
    <property type="protein sequence ID" value="PCJ22953.1"/>
    <property type="molecule type" value="Genomic_DNA"/>
</dbReference>
<protein>
    <submittedName>
        <fullName evidence="2">Uncharacterized protein</fullName>
    </submittedName>
</protein>
<proteinExistence type="predicted"/>
<evidence type="ECO:0000256" key="1">
    <source>
        <dbReference type="SAM" id="Phobius"/>
    </source>
</evidence>
<comment type="caution">
    <text evidence="2">The sequence shown here is derived from an EMBL/GenBank/DDBJ whole genome shotgun (WGS) entry which is preliminary data.</text>
</comment>
<evidence type="ECO:0000313" key="2">
    <source>
        <dbReference type="EMBL" id="PCJ22953.1"/>
    </source>
</evidence>